<evidence type="ECO:0000256" key="1">
    <source>
        <dbReference type="ARBA" id="ARBA00022676"/>
    </source>
</evidence>
<evidence type="ECO:0000313" key="5">
    <source>
        <dbReference type="Proteomes" id="UP000001213"/>
    </source>
</evidence>
<dbReference type="PANTHER" id="PTHR48043">
    <property type="entry name" value="EG:EG0003.4 PROTEIN-RELATED"/>
    <property type="match status" value="1"/>
</dbReference>
<dbReference type="EMBL" id="CP001966">
    <property type="protein sequence ID" value="ADG77456.1"/>
    <property type="molecule type" value="Genomic_DNA"/>
</dbReference>
<comment type="similarity">
    <text evidence="3">Belongs to the UDP-glycosyltransferase family.</text>
</comment>
<protein>
    <submittedName>
        <fullName evidence="4">Glycosyltransferase, MGT family</fullName>
    </submittedName>
</protein>
<dbReference type="HOGENOM" id="CLU_000537_7_0_11"/>
<dbReference type="Pfam" id="PF00201">
    <property type="entry name" value="UDPGT"/>
    <property type="match status" value="1"/>
</dbReference>
<proteinExistence type="inferred from homology"/>
<dbReference type="Proteomes" id="UP000001213">
    <property type="component" value="Chromosome"/>
</dbReference>
<evidence type="ECO:0000256" key="3">
    <source>
        <dbReference type="RuleBase" id="RU003718"/>
    </source>
</evidence>
<dbReference type="PANTHER" id="PTHR48043:SF145">
    <property type="entry name" value="FI06409P-RELATED"/>
    <property type="match status" value="1"/>
</dbReference>
<dbReference type="AlphaFoldDB" id="D5UTV2"/>
<reference evidence="4 5" key="2">
    <citation type="journal article" date="2011" name="Stand. Genomic Sci.">
        <title>Complete genome sequence of Tsukamurella paurometabola type strain (no. 33).</title>
        <authorList>
            <person name="Munk A.C."/>
            <person name="Lapidus A."/>
            <person name="Lucas S."/>
            <person name="Nolan M."/>
            <person name="Tice H."/>
            <person name="Cheng J.F."/>
            <person name="Del Rio T.G."/>
            <person name="Goodwin L."/>
            <person name="Pitluck S."/>
            <person name="Liolios K."/>
            <person name="Huntemann M."/>
            <person name="Ivanova N."/>
            <person name="Mavromatis K."/>
            <person name="Mikhailova N."/>
            <person name="Pati A."/>
            <person name="Chen A."/>
            <person name="Palaniappan K."/>
            <person name="Tapia R."/>
            <person name="Han C."/>
            <person name="Land M."/>
            <person name="Hauser L."/>
            <person name="Chang Y.J."/>
            <person name="Jeffries C.D."/>
            <person name="Brettin T."/>
            <person name="Yasawong M."/>
            <person name="Brambilla E.M."/>
            <person name="Rohde M."/>
            <person name="Sikorski J."/>
            <person name="Goker M."/>
            <person name="Detter J.C."/>
            <person name="Woyke T."/>
            <person name="Bristow J."/>
            <person name="Eisen J.A."/>
            <person name="Markowitz V."/>
            <person name="Hugenholtz P."/>
            <person name="Kyrpides N.C."/>
            <person name="Klenk H.P."/>
        </authorList>
    </citation>
    <scope>NUCLEOTIDE SEQUENCE [LARGE SCALE GENOMIC DNA]</scope>
    <source>
        <strain evidence="5">ATCC 8368 / DSM 20162 / CCUG 35730 / CIP 100753 / JCM 10117 / KCTC 9821 / NBRC 16120 / NCIMB 702349 / NCTC 13040</strain>
    </source>
</reference>
<keyword evidence="5" id="KW-1185">Reference proteome</keyword>
<keyword evidence="2 3" id="KW-0808">Transferase</keyword>
<accession>D5UTV2</accession>
<dbReference type="PROSITE" id="PS00375">
    <property type="entry name" value="UDPGT"/>
    <property type="match status" value="1"/>
</dbReference>
<evidence type="ECO:0000256" key="2">
    <source>
        <dbReference type="ARBA" id="ARBA00022679"/>
    </source>
</evidence>
<sequence length="398" mass="41712">MLSNVKILVTGIAGYSHLVPFVLPAASALRAAGHDVTVAVPADGRDIVAGYGLDVLALDGIPTMAQIATDPALGEDDFSVRDYVPPAEPYPFTGFTAAAPRRSARAFIGVIGHRGAGALIERLSGDVPDLIVRDNTEFGGYLAAEVLGCPQLPLEVAPMFDASLPGVLDVLNEVRSLHGLPPAAAATEGPRIAQTPLDFYPPEQHVPGIHCFRPGPRTFAPLDPAIADLPADRPLVLVSLGSVAPSLGAATDLVDRIVEALGSLDVYAVVATGGHEVRTPPPNVVLTDFVDQQTVLNTCDAFITHGGFNGVREALQSGVPMVLLPLFGDHPLNSVQADRLGTGIVLDPWTVTAGELAAATEKVLADPSYGRNARRFARRSQALPELATFPERLPEILG</sequence>
<keyword evidence="1 3" id="KW-0328">Glycosyltransferase</keyword>
<name>D5UTV2_TSUPD</name>
<dbReference type="CAZy" id="GT1">
    <property type="family name" value="Glycosyltransferase Family 1"/>
</dbReference>
<reference evidence="5" key="1">
    <citation type="submission" date="2010-03" db="EMBL/GenBank/DDBJ databases">
        <title>The complete chromosome of Tsukamurella paurometabola DSM 20162.</title>
        <authorList>
            <consortium name="US DOE Joint Genome Institute (JGI-PGF)"/>
            <person name="Lucas S."/>
            <person name="Copeland A."/>
            <person name="Lapidus A."/>
            <person name="Glavina del Rio T."/>
            <person name="Dalin E."/>
            <person name="Tice H."/>
            <person name="Bruce D."/>
            <person name="Goodwin L."/>
            <person name="Pitluck S."/>
            <person name="Kyrpides N."/>
            <person name="Mavromatis K."/>
            <person name="Ivanova N."/>
            <person name="Mikhailova N."/>
            <person name="Munk A.C."/>
            <person name="Brettin T."/>
            <person name="Detter J.C."/>
            <person name="Tapia R."/>
            <person name="Han C."/>
            <person name="Larimer F."/>
            <person name="Land M."/>
            <person name="Hauser L."/>
            <person name="Markowitz V."/>
            <person name="Cheng J.-F."/>
            <person name="Hugenholtz P."/>
            <person name="Woyke T."/>
            <person name="Wu D."/>
            <person name="Jando M."/>
            <person name="Brambilla E."/>
            <person name="Klenk H.-P."/>
            <person name="Eisen J.A."/>
        </authorList>
    </citation>
    <scope>NUCLEOTIDE SEQUENCE [LARGE SCALE GENOMIC DNA]</scope>
    <source>
        <strain evidence="5">ATCC 8368 / DSM 20162 / CCUG 35730 / CIP 100753 / JCM 10117 / KCTC 9821 / NBRC 16120 / NCIMB 702349 / NCTC 13040</strain>
    </source>
</reference>
<dbReference type="InterPro" id="IPR002213">
    <property type="entry name" value="UDP_glucos_trans"/>
</dbReference>
<dbReference type="SUPFAM" id="SSF53756">
    <property type="entry name" value="UDP-Glycosyltransferase/glycogen phosphorylase"/>
    <property type="match status" value="1"/>
</dbReference>
<dbReference type="InterPro" id="IPR035595">
    <property type="entry name" value="UDP_glycos_trans_CS"/>
</dbReference>
<dbReference type="Gene3D" id="3.40.50.2000">
    <property type="entry name" value="Glycogen Phosphorylase B"/>
    <property type="match status" value="2"/>
</dbReference>
<dbReference type="CDD" id="cd03784">
    <property type="entry name" value="GT1_Gtf-like"/>
    <property type="match status" value="1"/>
</dbReference>
<organism evidence="4 5">
    <name type="scientific">Tsukamurella paurometabola (strain ATCC 8368 / DSM 20162 / CCUG 35730 / CIP 100753 / JCM 10117 / KCTC 9821 / NBRC 16120 / NCIMB 702349 / NCTC 13040)</name>
    <name type="common">Corynebacterium paurometabolum</name>
    <dbReference type="NCBI Taxonomy" id="521096"/>
    <lineage>
        <taxon>Bacteria</taxon>
        <taxon>Bacillati</taxon>
        <taxon>Actinomycetota</taxon>
        <taxon>Actinomycetes</taxon>
        <taxon>Mycobacteriales</taxon>
        <taxon>Tsukamurellaceae</taxon>
        <taxon>Tsukamurella</taxon>
    </lineage>
</organism>
<dbReference type="STRING" id="521096.Tpau_0820"/>
<dbReference type="KEGG" id="tpr:Tpau_0820"/>
<dbReference type="eggNOG" id="COG1819">
    <property type="taxonomic scope" value="Bacteria"/>
</dbReference>
<dbReference type="GO" id="GO:0008194">
    <property type="term" value="F:UDP-glycosyltransferase activity"/>
    <property type="evidence" value="ECO:0007669"/>
    <property type="project" value="InterPro"/>
</dbReference>
<evidence type="ECO:0000313" key="4">
    <source>
        <dbReference type="EMBL" id="ADG77456.1"/>
    </source>
</evidence>
<gene>
    <name evidence="4" type="ordered locus">Tpau_0820</name>
</gene>
<dbReference type="InterPro" id="IPR050271">
    <property type="entry name" value="UDP-glycosyltransferase"/>
</dbReference>